<organism evidence="3">
    <name type="scientific">Sesamum calycinum</name>
    <dbReference type="NCBI Taxonomy" id="2727403"/>
    <lineage>
        <taxon>Eukaryota</taxon>
        <taxon>Viridiplantae</taxon>
        <taxon>Streptophyta</taxon>
        <taxon>Embryophyta</taxon>
        <taxon>Tracheophyta</taxon>
        <taxon>Spermatophyta</taxon>
        <taxon>Magnoliopsida</taxon>
        <taxon>eudicotyledons</taxon>
        <taxon>Gunneridae</taxon>
        <taxon>Pentapetalae</taxon>
        <taxon>asterids</taxon>
        <taxon>lamiids</taxon>
        <taxon>Lamiales</taxon>
        <taxon>Pedaliaceae</taxon>
        <taxon>Sesamum</taxon>
    </lineage>
</organism>
<feature type="compositionally biased region" description="Gly residues" evidence="1">
    <location>
        <begin position="244"/>
        <end position="253"/>
    </location>
</feature>
<proteinExistence type="predicted"/>
<dbReference type="EMBL" id="JACGWM010000010">
    <property type="protein sequence ID" value="KAL0346670.1"/>
    <property type="molecule type" value="Genomic_DNA"/>
</dbReference>
<dbReference type="InterPro" id="IPR011322">
    <property type="entry name" value="N-reg_PII-like_a/b"/>
</dbReference>
<evidence type="ECO:0000256" key="2">
    <source>
        <dbReference type="SAM" id="Phobius"/>
    </source>
</evidence>
<dbReference type="AlphaFoldDB" id="A0AAW2NSX7"/>
<dbReference type="Gene3D" id="3.30.70.120">
    <property type="match status" value="1"/>
</dbReference>
<evidence type="ECO:0000256" key="1">
    <source>
        <dbReference type="SAM" id="MobiDB-lite"/>
    </source>
</evidence>
<keyword evidence="2" id="KW-0812">Transmembrane</keyword>
<feature type="transmembrane region" description="Helical" evidence="2">
    <location>
        <begin position="123"/>
        <end position="145"/>
    </location>
</feature>
<reference evidence="3" key="2">
    <citation type="journal article" date="2024" name="Plant">
        <title>Genomic evolution and insights into agronomic trait innovations of Sesamum species.</title>
        <authorList>
            <person name="Miao H."/>
            <person name="Wang L."/>
            <person name="Qu L."/>
            <person name="Liu H."/>
            <person name="Sun Y."/>
            <person name="Le M."/>
            <person name="Wang Q."/>
            <person name="Wei S."/>
            <person name="Zheng Y."/>
            <person name="Lin W."/>
            <person name="Duan Y."/>
            <person name="Cao H."/>
            <person name="Xiong S."/>
            <person name="Wang X."/>
            <person name="Wei L."/>
            <person name="Li C."/>
            <person name="Ma Q."/>
            <person name="Ju M."/>
            <person name="Zhao R."/>
            <person name="Li G."/>
            <person name="Mu C."/>
            <person name="Tian Q."/>
            <person name="Mei H."/>
            <person name="Zhang T."/>
            <person name="Gao T."/>
            <person name="Zhang H."/>
        </authorList>
    </citation>
    <scope>NUCLEOTIDE SEQUENCE</scope>
    <source>
        <strain evidence="3">KEN8</strain>
    </source>
</reference>
<name>A0AAW2NSX7_9LAMI</name>
<accession>A0AAW2NSX7</accession>
<sequence>MALRLSSVVSSTVVRRRIPLVGAFCVLSLGLSNLCSISLTSRTGFVQSLPFVPLLSSKFGAHAQTLNRKVHNISMERARILCPASLSMLQFLTKKQRKSGYEVIMQLLLGVADWSYLQGLGLWLLILVLFDLDTVCTVVMLTLACKIQTDSEELLIIKTRESLLEPLTEHVKANHEYERISPLHHHFGFDLSHHTGRHGKIAFLVPSDRNKGKGGARAWPRRGLGSLRFEAIIGPSERRDSGDKGAGARGGANRGRDRGAAALVERRLCASRCTAAERRGAAERGSKVGSGGG</sequence>
<keyword evidence="2" id="KW-1133">Transmembrane helix</keyword>
<keyword evidence="2" id="KW-0472">Membrane</keyword>
<evidence type="ECO:0000313" key="3">
    <source>
        <dbReference type="EMBL" id="KAL0346670.1"/>
    </source>
</evidence>
<feature type="region of interest" description="Disordered" evidence="1">
    <location>
        <begin position="235"/>
        <end position="260"/>
    </location>
</feature>
<gene>
    <name evidence="3" type="ORF">Scaly_1683000</name>
</gene>
<comment type="caution">
    <text evidence="3">The sequence shown here is derived from an EMBL/GenBank/DDBJ whole genome shotgun (WGS) entry which is preliminary data.</text>
</comment>
<feature type="transmembrane region" description="Helical" evidence="2">
    <location>
        <begin position="20"/>
        <end position="39"/>
    </location>
</feature>
<protein>
    <submittedName>
        <fullName evidence="3">Protein CutA, chloroplastic</fullName>
    </submittedName>
</protein>
<dbReference type="SUPFAM" id="SSF54913">
    <property type="entry name" value="GlnB-like"/>
    <property type="match status" value="1"/>
</dbReference>
<reference evidence="3" key="1">
    <citation type="submission" date="2020-06" db="EMBL/GenBank/DDBJ databases">
        <authorList>
            <person name="Li T."/>
            <person name="Hu X."/>
            <person name="Zhang T."/>
            <person name="Song X."/>
            <person name="Zhang H."/>
            <person name="Dai N."/>
            <person name="Sheng W."/>
            <person name="Hou X."/>
            <person name="Wei L."/>
        </authorList>
    </citation>
    <scope>NUCLEOTIDE SEQUENCE</scope>
    <source>
        <strain evidence="3">KEN8</strain>
        <tissue evidence="3">Leaf</tissue>
    </source>
</reference>
<dbReference type="InterPro" id="IPR015867">
    <property type="entry name" value="N-reg_PII/ATP_PRibTrfase_C"/>
</dbReference>